<protein>
    <recommendedName>
        <fullName evidence="3">Transglutaminase-like domain-containing protein</fullName>
    </recommendedName>
</protein>
<evidence type="ECO:0000313" key="2">
    <source>
        <dbReference type="Proteomes" id="UP000229600"/>
    </source>
</evidence>
<sequence length="708" mass="80484">MERRPRHPDAPRERFHEKIPGSRWVLPFFISMLVNAGAIELGTRILEKPSVVTLRGEQLTKEDFIEKLRHETLSPEEFIWAQEELTLEERTEESLGVEKRAEVHKKVQLAKDTFEKIIFQAQQKIHSGANEKEVANFLLQFFGDHPDARKLEGYSTVVELLTEGVGNCEARAKFANMALTRIYGEKAHSEIIPTHQMYLDPETGNTQVVDHVYATIQIDGKTFALDNGKVKHVDEQTLQNSVRISPKDLQKTFLATEDPSTYFDSEQKNPDFQSIAQKALATKKSGDPVHQIFPSFSSDLPDTHSGLTFPTSGTVEIHMNSYAPGPVDNTAQNAILDLHKLPQPRQNEILPIVLVQEPSDHELLYGDLTKILSLRDPNQVQIILDKWNEASSEGLPVPQLESLRFISPEALEKLLEFTADDIEIKHPEILLNEKNKEILEKNKPENILFSPDFSKKSFQQIVELGLPNPSVYIQSPAPLDPEVLTEFFQKQKNAHLTLVMGDVSGTIPDTFKNFEGTLELSFYSDSENTLSKEKIKRMNEFINSVLQKANKKVSLNIFIDSNKFNERFEEGVLDLEGPTEIETLEIFPPNAIKSFSEGSQYIKVKKLSANFVHFIEQDLGEDIGTIQSAVWGLTFQMERALIKTLEIQLNEDQFNEDVMDTLAGAACDELDITIYKNYNKETDSSELELRIFKLQIIFKGKIKVHVRR</sequence>
<name>A0A2H0N3R8_9BACT</name>
<dbReference type="Proteomes" id="UP000229600">
    <property type="component" value="Unassembled WGS sequence"/>
</dbReference>
<proteinExistence type="predicted"/>
<accession>A0A2H0N3R8</accession>
<dbReference type="EMBL" id="PCWN01000011">
    <property type="protein sequence ID" value="PIR03547.1"/>
    <property type="molecule type" value="Genomic_DNA"/>
</dbReference>
<gene>
    <name evidence="1" type="ORF">COV59_05135</name>
</gene>
<evidence type="ECO:0000313" key="1">
    <source>
        <dbReference type="EMBL" id="PIR03547.1"/>
    </source>
</evidence>
<comment type="caution">
    <text evidence="1">The sequence shown here is derived from an EMBL/GenBank/DDBJ whole genome shotgun (WGS) entry which is preliminary data.</text>
</comment>
<evidence type="ECO:0008006" key="3">
    <source>
        <dbReference type="Google" id="ProtNLM"/>
    </source>
</evidence>
<dbReference type="AlphaFoldDB" id="A0A2H0N3R8"/>
<reference evidence="1 2" key="1">
    <citation type="submission" date="2017-09" db="EMBL/GenBank/DDBJ databases">
        <title>Depth-based differentiation of microbial function through sediment-hosted aquifers and enrichment of novel symbionts in the deep terrestrial subsurface.</title>
        <authorList>
            <person name="Probst A.J."/>
            <person name="Ladd B."/>
            <person name="Jarett J.K."/>
            <person name="Geller-Mcgrath D.E."/>
            <person name="Sieber C.M."/>
            <person name="Emerson J.B."/>
            <person name="Anantharaman K."/>
            <person name="Thomas B.C."/>
            <person name="Malmstrom R."/>
            <person name="Stieglmeier M."/>
            <person name="Klingl A."/>
            <person name="Woyke T."/>
            <person name="Ryan C.M."/>
            <person name="Banfield J.F."/>
        </authorList>
    </citation>
    <scope>NUCLEOTIDE SEQUENCE [LARGE SCALE GENOMIC DNA]</scope>
    <source>
        <strain evidence="1">CG11_big_fil_rev_8_21_14_0_20_39_34</strain>
    </source>
</reference>
<organism evidence="1 2">
    <name type="scientific">Candidatus Magasanikbacteria bacterium CG11_big_fil_rev_8_21_14_0_20_39_34</name>
    <dbReference type="NCBI Taxonomy" id="1974653"/>
    <lineage>
        <taxon>Bacteria</taxon>
        <taxon>Candidatus Magasanikiibacteriota</taxon>
    </lineage>
</organism>